<comment type="pathway">
    <text evidence="1 7">Amino-acid biosynthesis; L-proline biosynthesis; L-glutamate 5-semialdehyde from L-glutamate: step 2/2.</text>
</comment>
<organism evidence="9 10">
    <name type="scientific">[Clostridium] leptum</name>
    <dbReference type="NCBI Taxonomy" id="1535"/>
    <lineage>
        <taxon>Bacteria</taxon>
        <taxon>Bacillati</taxon>
        <taxon>Bacillota</taxon>
        <taxon>Clostridia</taxon>
        <taxon>Eubacteriales</taxon>
        <taxon>Oscillospiraceae</taxon>
        <taxon>Oscillospiraceae incertae sedis</taxon>
    </lineage>
</organism>
<comment type="subcellular location">
    <subcellularLocation>
        <location evidence="7">Cytoplasm</location>
    </subcellularLocation>
</comment>
<dbReference type="GO" id="GO:0050661">
    <property type="term" value="F:NADP binding"/>
    <property type="evidence" value="ECO:0007669"/>
    <property type="project" value="InterPro"/>
</dbReference>
<dbReference type="NCBIfam" id="TIGR00407">
    <property type="entry name" value="proA"/>
    <property type="match status" value="1"/>
</dbReference>
<proteinExistence type="inferred from homology"/>
<dbReference type="FunFam" id="3.40.309.10:FF:000006">
    <property type="entry name" value="Gamma-glutamyl phosphate reductase"/>
    <property type="match status" value="1"/>
</dbReference>
<evidence type="ECO:0000256" key="4">
    <source>
        <dbReference type="ARBA" id="ARBA00022857"/>
    </source>
</evidence>
<sequence length="414" mass="44384">MTAMEQMGKRAKEAAAVLAVAGRKKNDALLAIAQALLSHSDEILKENQKDLENGKNAGLTPSLLDRLALSQERIAAMAEGVRQVAAMPDPIGTVLSGGVRPNGLEITKVRVPLGVIGIIFEARPNVTSDAAALCLKAGNAVILRGGKEAIHSNLAIAGVMREAVAQAGLPRDSVQLVEDTSRQSSVELMELTEYLDVLIPRGGAGLIKTVVEKSKVPVIETGVGNCHVYIDSDADLEMAASVVYNAKTSRPSVCNAIETILVHEAVAERFLPLVKKKLDEKKVELHGDEKTRGILGSCVIPAAEEDWVKEYLDYKLAVRVVPSMEEALRHIARYSSGHSECIITENYQKAREFTSRVDAAAVYVNASTRFTDGGEFGLGAEIGISTQKLHARGPMGLNELTSMKFIVLGSGQIR</sequence>
<dbReference type="InterPro" id="IPR016161">
    <property type="entry name" value="Ald_DH/histidinol_DH"/>
</dbReference>
<keyword evidence="7" id="KW-0963">Cytoplasm</keyword>
<dbReference type="GO" id="GO:0055129">
    <property type="term" value="P:L-proline biosynthetic process"/>
    <property type="evidence" value="ECO:0007669"/>
    <property type="project" value="UniProtKB-UniRule"/>
</dbReference>
<name>A0A412AY54_9FIRM</name>
<dbReference type="Gene3D" id="3.40.605.10">
    <property type="entry name" value="Aldehyde Dehydrogenase, Chain A, domain 1"/>
    <property type="match status" value="1"/>
</dbReference>
<evidence type="ECO:0000259" key="8">
    <source>
        <dbReference type="Pfam" id="PF00171"/>
    </source>
</evidence>
<keyword evidence="4 7" id="KW-0521">NADP</keyword>
<dbReference type="HAMAP" id="MF_00412">
    <property type="entry name" value="ProA"/>
    <property type="match status" value="1"/>
</dbReference>
<dbReference type="UniPathway" id="UPA00098">
    <property type="reaction ID" value="UER00360"/>
</dbReference>
<evidence type="ECO:0000256" key="3">
    <source>
        <dbReference type="ARBA" id="ARBA00022650"/>
    </source>
</evidence>
<evidence type="ECO:0000256" key="6">
    <source>
        <dbReference type="ARBA" id="ARBA00049024"/>
    </source>
</evidence>
<dbReference type="Pfam" id="PF00171">
    <property type="entry name" value="Aldedh"/>
    <property type="match status" value="1"/>
</dbReference>
<evidence type="ECO:0000313" key="10">
    <source>
        <dbReference type="Proteomes" id="UP000284751"/>
    </source>
</evidence>
<dbReference type="Proteomes" id="UP000284751">
    <property type="component" value="Unassembled WGS sequence"/>
</dbReference>
<dbReference type="InterPro" id="IPR016162">
    <property type="entry name" value="Ald_DH_N"/>
</dbReference>
<comment type="catalytic activity">
    <reaction evidence="6 7">
        <text>L-glutamate 5-semialdehyde + phosphate + NADP(+) = L-glutamyl 5-phosphate + NADPH + H(+)</text>
        <dbReference type="Rhea" id="RHEA:19541"/>
        <dbReference type="ChEBI" id="CHEBI:15378"/>
        <dbReference type="ChEBI" id="CHEBI:43474"/>
        <dbReference type="ChEBI" id="CHEBI:57783"/>
        <dbReference type="ChEBI" id="CHEBI:58066"/>
        <dbReference type="ChEBI" id="CHEBI:58274"/>
        <dbReference type="ChEBI" id="CHEBI:58349"/>
        <dbReference type="EC" id="1.2.1.41"/>
    </reaction>
</comment>
<dbReference type="GO" id="GO:0005737">
    <property type="term" value="C:cytoplasm"/>
    <property type="evidence" value="ECO:0007669"/>
    <property type="project" value="UniProtKB-SubCell"/>
</dbReference>
<dbReference type="InterPro" id="IPR015590">
    <property type="entry name" value="Aldehyde_DH_dom"/>
</dbReference>
<dbReference type="GO" id="GO:0004350">
    <property type="term" value="F:glutamate-5-semialdehyde dehydrogenase activity"/>
    <property type="evidence" value="ECO:0007669"/>
    <property type="project" value="UniProtKB-UniRule"/>
</dbReference>
<dbReference type="PROSITE" id="PS01223">
    <property type="entry name" value="PROA"/>
    <property type="match status" value="1"/>
</dbReference>
<dbReference type="SUPFAM" id="SSF53720">
    <property type="entry name" value="ALDH-like"/>
    <property type="match status" value="1"/>
</dbReference>
<accession>A0A412AY54</accession>
<dbReference type="NCBIfam" id="NF001221">
    <property type="entry name" value="PRK00197.1"/>
    <property type="match status" value="1"/>
</dbReference>
<gene>
    <name evidence="7" type="primary">proA</name>
    <name evidence="9" type="ORF">DWY99_05965</name>
</gene>
<dbReference type="InterPro" id="IPR016163">
    <property type="entry name" value="Ald_DH_C"/>
</dbReference>
<dbReference type="InterPro" id="IPR000965">
    <property type="entry name" value="GPR_dom"/>
</dbReference>
<keyword evidence="2 7" id="KW-0028">Amino-acid biosynthesis</keyword>
<dbReference type="InterPro" id="IPR012134">
    <property type="entry name" value="Glu-5-SA_DH"/>
</dbReference>
<dbReference type="PIRSF" id="PIRSF000151">
    <property type="entry name" value="GPR"/>
    <property type="match status" value="1"/>
</dbReference>
<comment type="function">
    <text evidence="7">Catalyzes the NADPH-dependent reduction of L-glutamate 5-phosphate into L-glutamate 5-semialdehyde and phosphate. The product spontaneously undergoes cyclization to form 1-pyrroline-5-carboxylate.</text>
</comment>
<evidence type="ECO:0000313" key="9">
    <source>
        <dbReference type="EMBL" id="RGQ41550.1"/>
    </source>
</evidence>
<dbReference type="Gene3D" id="3.40.309.10">
    <property type="entry name" value="Aldehyde Dehydrogenase, Chain A, domain 2"/>
    <property type="match status" value="1"/>
</dbReference>
<keyword evidence="3 7" id="KW-0641">Proline biosynthesis</keyword>
<dbReference type="CDD" id="cd07079">
    <property type="entry name" value="ALDH_F18-19_ProA-GPR"/>
    <property type="match status" value="1"/>
</dbReference>
<feature type="domain" description="Aldehyde dehydrogenase" evidence="8">
    <location>
        <begin position="6"/>
        <end position="311"/>
    </location>
</feature>
<evidence type="ECO:0000256" key="7">
    <source>
        <dbReference type="HAMAP-Rule" id="MF_00412"/>
    </source>
</evidence>
<keyword evidence="5 7" id="KW-0560">Oxidoreductase</keyword>
<dbReference type="EMBL" id="QRTC01000017">
    <property type="protein sequence ID" value="RGQ41550.1"/>
    <property type="molecule type" value="Genomic_DNA"/>
</dbReference>
<comment type="caution">
    <text evidence="9">The sequence shown here is derived from an EMBL/GenBank/DDBJ whole genome shotgun (WGS) entry which is preliminary data.</text>
</comment>
<evidence type="ECO:0000256" key="1">
    <source>
        <dbReference type="ARBA" id="ARBA00004985"/>
    </source>
</evidence>
<reference evidence="9 10" key="1">
    <citation type="submission" date="2018-08" db="EMBL/GenBank/DDBJ databases">
        <title>A genome reference for cultivated species of the human gut microbiota.</title>
        <authorList>
            <person name="Zou Y."/>
            <person name="Xue W."/>
            <person name="Luo G."/>
        </authorList>
    </citation>
    <scope>NUCLEOTIDE SEQUENCE [LARGE SCALE GENOMIC DNA]</scope>
    <source>
        <strain evidence="9 10">AF28-26</strain>
    </source>
</reference>
<evidence type="ECO:0000256" key="2">
    <source>
        <dbReference type="ARBA" id="ARBA00022605"/>
    </source>
</evidence>
<dbReference type="AlphaFoldDB" id="A0A412AY54"/>
<dbReference type="InterPro" id="IPR020593">
    <property type="entry name" value="G-glutamylP_reductase_CS"/>
</dbReference>
<protein>
    <recommendedName>
        <fullName evidence="7">Gamma-glutamyl phosphate reductase</fullName>
        <shortName evidence="7">GPR</shortName>
        <ecNumber evidence="7">1.2.1.41</ecNumber>
    </recommendedName>
    <alternativeName>
        <fullName evidence="7">Glutamate-5-semialdehyde dehydrogenase</fullName>
    </alternativeName>
    <alternativeName>
        <fullName evidence="7">Glutamyl-gamma-semialdehyde dehydrogenase</fullName>
        <shortName evidence="7">GSA dehydrogenase</shortName>
    </alternativeName>
</protein>
<dbReference type="PANTHER" id="PTHR11063">
    <property type="entry name" value="GLUTAMATE SEMIALDEHYDE DEHYDROGENASE"/>
    <property type="match status" value="1"/>
</dbReference>
<comment type="similarity">
    <text evidence="7">Belongs to the gamma-glutamyl phosphate reductase family.</text>
</comment>
<dbReference type="EC" id="1.2.1.41" evidence="7"/>
<dbReference type="PANTHER" id="PTHR11063:SF8">
    <property type="entry name" value="DELTA-1-PYRROLINE-5-CARBOXYLATE SYNTHASE"/>
    <property type="match status" value="1"/>
</dbReference>
<evidence type="ECO:0000256" key="5">
    <source>
        <dbReference type="ARBA" id="ARBA00023002"/>
    </source>
</evidence>